<protein>
    <submittedName>
        <fullName evidence="2">Putative amidase domain protein</fullName>
    </submittedName>
</protein>
<organism evidence="2 3">
    <name type="scientific">Clostridium ljungdahlii</name>
    <dbReference type="NCBI Taxonomy" id="1538"/>
    <lineage>
        <taxon>Bacteria</taxon>
        <taxon>Bacillati</taxon>
        <taxon>Bacillota</taxon>
        <taxon>Clostridia</taxon>
        <taxon>Eubacteriales</taxon>
        <taxon>Clostridiaceae</taxon>
        <taxon>Clostridium</taxon>
    </lineage>
</organism>
<accession>A0A168Q2X8</accession>
<reference evidence="2 3" key="1">
    <citation type="journal article" date="2015" name="Biotechnol. Bioeng.">
        <title>Genome sequence and phenotypic characterization of Caulobacter segnis.</title>
        <authorList>
            <person name="Patel S."/>
            <person name="Fletcher B."/>
            <person name="Scott D.C."/>
            <person name="Ely B."/>
        </authorList>
    </citation>
    <scope>NUCLEOTIDE SEQUENCE [LARGE SCALE GENOMIC DNA]</scope>
    <source>
        <strain evidence="2 3">ERI-2</strain>
    </source>
</reference>
<gene>
    <name evidence="2" type="ORF">WY13_01770</name>
</gene>
<proteinExistence type="predicted"/>
<dbReference type="Gene3D" id="3.90.1720.10">
    <property type="entry name" value="endopeptidase domain like (from Nostoc punctiforme)"/>
    <property type="match status" value="1"/>
</dbReference>
<dbReference type="InterPro" id="IPR024301">
    <property type="entry name" value="Amidase_6"/>
</dbReference>
<dbReference type="AlphaFoldDB" id="A0A168Q2X8"/>
<dbReference type="Pfam" id="PF12671">
    <property type="entry name" value="Amidase_6"/>
    <property type="match status" value="1"/>
</dbReference>
<comment type="caution">
    <text evidence="2">The sequence shown here is derived from an EMBL/GenBank/DDBJ whole genome shotgun (WGS) entry which is preliminary data.</text>
</comment>
<name>A0A168Q2X8_9CLOT</name>
<dbReference type="PANTHER" id="PTHR40032:SF1">
    <property type="entry name" value="EXPORTED PROTEIN"/>
    <property type="match status" value="1"/>
</dbReference>
<evidence type="ECO:0000259" key="1">
    <source>
        <dbReference type="Pfam" id="PF12671"/>
    </source>
</evidence>
<feature type="domain" description="Putative amidase" evidence="1">
    <location>
        <begin position="9"/>
        <end position="168"/>
    </location>
</feature>
<dbReference type="Proteomes" id="UP000077407">
    <property type="component" value="Unassembled WGS sequence"/>
</dbReference>
<dbReference type="PANTHER" id="PTHR40032">
    <property type="entry name" value="EXPORTED PROTEIN-RELATED"/>
    <property type="match status" value="1"/>
</dbReference>
<dbReference type="PATRIC" id="fig|1538.10.peg.2217"/>
<sequence>MNSFRQNQYFRADAVKYAIIYALKPNPAYRYFPLTNNNTSGDCANFVSQCLHAGGAPMNYSTRNPWWYRHSDININRDTWFISWAVANSLYWYLKINQASHLPGAKGLEVQNVSLLKPGDLIFFEDNKGFIFHSTIVTSLLHNKPLISHHSFEALNIPYQSSWPAYKMHFLKISI</sequence>
<dbReference type="EMBL" id="LITT01000016">
    <property type="protein sequence ID" value="OAA88575.1"/>
    <property type="molecule type" value="Genomic_DNA"/>
</dbReference>
<dbReference type="OrthoDB" id="9812429at2"/>
<evidence type="ECO:0000313" key="2">
    <source>
        <dbReference type="EMBL" id="OAA88575.1"/>
    </source>
</evidence>
<evidence type="ECO:0000313" key="3">
    <source>
        <dbReference type="Proteomes" id="UP000077407"/>
    </source>
</evidence>